<dbReference type="Proteomes" id="UP001634393">
    <property type="component" value="Unassembled WGS sequence"/>
</dbReference>
<sequence>MSLARSMAITPALQPIPPRLKVFMFPRSLYLFTIMAEREGVGLKRLQFTTRIPISFGLIPVALKRLSNAPNMTCYIKRFSNSSPLNYLLSFLTSSRDRRYGWDLMHCFRQVVSDNNAGGGAAGRSGGIGFFAYHLFYEFIKCKHACV</sequence>
<dbReference type="AlphaFoldDB" id="A0ABD3RMD1"/>
<gene>
    <name evidence="1" type="ORF">ACJIZ3_015397</name>
</gene>
<reference evidence="1 2" key="1">
    <citation type="submission" date="2024-12" db="EMBL/GenBank/DDBJ databases">
        <title>The unique morphological basis and parallel evolutionary history of personate flowers in Penstemon.</title>
        <authorList>
            <person name="Depatie T.H."/>
            <person name="Wessinger C.A."/>
        </authorList>
    </citation>
    <scope>NUCLEOTIDE SEQUENCE [LARGE SCALE GENOMIC DNA]</scope>
    <source>
        <strain evidence="1">WTNN_2</strain>
        <tissue evidence="1">Leaf</tissue>
    </source>
</reference>
<accession>A0ABD3RMD1</accession>
<keyword evidence="2" id="KW-1185">Reference proteome</keyword>
<organism evidence="1 2">
    <name type="scientific">Penstemon smallii</name>
    <dbReference type="NCBI Taxonomy" id="265156"/>
    <lineage>
        <taxon>Eukaryota</taxon>
        <taxon>Viridiplantae</taxon>
        <taxon>Streptophyta</taxon>
        <taxon>Embryophyta</taxon>
        <taxon>Tracheophyta</taxon>
        <taxon>Spermatophyta</taxon>
        <taxon>Magnoliopsida</taxon>
        <taxon>eudicotyledons</taxon>
        <taxon>Gunneridae</taxon>
        <taxon>Pentapetalae</taxon>
        <taxon>asterids</taxon>
        <taxon>lamiids</taxon>
        <taxon>Lamiales</taxon>
        <taxon>Plantaginaceae</taxon>
        <taxon>Cheloneae</taxon>
        <taxon>Penstemon</taxon>
    </lineage>
</organism>
<evidence type="ECO:0000313" key="2">
    <source>
        <dbReference type="Proteomes" id="UP001634393"/>
    </source>
</evidence>
<dbReference type="EMBL" id="JBJXBP010000008">
    <property type="protein sequence ID" value="KAL3814129.1"/>
    <property type="molecule type" value="Genomic_DNA"/>
</dbReference>
<name>A0ABD3RMD1_9LAMI</name>
<protein>
    <submittedName>
        <fullName evidence="1">Uncharacterized protein</fullName>
    </submittedName>
</protein>
<proteinExistence type="predicted"/>
<comment type="caution">
    <text evidence="1">The sequence shown here is derived from an EMBL/GenBank/DDBJ whole genome shotgun (WGS) entry which is preliminary data.</text>
</comment>
<evidence type="ECO:0000313" key="1">
    <source>
        <dbReference type="EMBL" id="KAL3814129.1"/>
    </source>
</evidence>